<dbReference type="GO" id="GO:1901135">
    <property type="term" value="P:carbohydrate derivative metabolic process"/>
    <property type="evidence" value="ECO:0007669"/>
    <property type="project" value="InterPro"/>
</dbReference>
<evidence type="ECO:0000313" key="3">
    <source>
        <dbReference type="RefSeq" id="XP_022347239.1"/>
    </source>
</evidence>
<organism evidence="2 3">
    <name type="scientific">Enhydra lutris kenyoni</name>
    <name type="common">northern sea otter</name>
    <dbReference type="NCBI Taxonomy" id="391180"/>
    <lineage>
        <taxon>Eukaryota</taxon>
        <taxon>Metazoa</taxon>
        <taxon>Chordata</taxon>
        <taxon>Craniata</taxon>
        <taxon>Vertebrata</taxon>
        <taxon>Euteleostomi</taxon>
        <taxon>Mammalia</taxon>
        <taxon>Eutheria</taxon>
        <taxon>Laurasiatheria</taxon>
        <taxon>Carnivora</taxon>
        <taxon>Caniformia</taxon>
        <taxon>Musteloidea</taxon>
        <taxon>Mustelidae</taxon>
        <taxon>Lutrinae</taxon>
        <taxon>Enhydra</taxon>
    </lineage>
</organism>
<dbReference type="AlphaFoldDB" id="A0A2Y9IJ18"/>
<proteinExistence type="predicted"/>
<dbReference type="OrthoDB" id="311172at2759"/>
<dbReference type="GO" id="GO:0005654">
    <property type="term" value="C:nucleoplasm"/>
    <property type="evidence" value="ECO:0007669"/>
    <property type="project" value="TreeGrafter"/>
</dbReference>
<dbReference type="Gene3D" id="3.40.50.10490">
    <property type="entry name" value="Glucose-6-phosphate isomerase like protein, domain 1"/>
    <property type="match status" value="1"/>
</dbReference>
<dbReference type="GO" id="GO:0030246">
    <property type="term" value="F:carbohydrate binding"/>
    <property type="evidence" value="ECO:0007669"/>
    <property type="project" value="TreeGrafter"/>
</dbReference>
<dbReference type="PANTHER" id="PTHR10088">
    <property type="entry name" value="GLUCOKINASE REGULATORY PROTEIN"/>
    <property type="match status" value="1"/>
</dbReference>
<dbReference type="Proteomes" id="UP000248482">
    <property type="component" value="Unplaced"/>
</dbReference>
<evidence type="ECO:0000259" key="1">
    <source>
        <dbReference type="Pfam" id="PF22645"/>
    </source>
</evidence>
<feature type="domain" description="SIS" evidence="1">
    <location>
        <begin position="85"/>
        <end position="143"/>
    </location>
</feature>
<dbReference type="GO" id="GO:0019899">
    <property type="term" value="F:enzyme binding"/>
    <property type="evidence" value="ECO:0007669"/>
    <property type="project" value="TreeGrafter"/>
</dbReference>
<dbReference type="KEGG" id="elk:111139292"/>
<keyword evidence="2" id="KW-1185">Reference proteome</keyword>
<name>A0A2Y9IJ18_ENHLU</name>
<dbReference type="Pfam" id="PF22645">
    <property type="entry name" value="GKRP_SIS_N"/>
    <property type="match status" value="1"/>
</dbReference>
<dbReference type="GO" id="GO:0009750">
    <property type="term" value="P:response to fructose"/>
    <property type="evidence" value="ECO:0007669"/>
    <property type="project" value="TreeGrafter"/>
</dbReference>
<dbReference type="GO" id="GO:0005829">
    <property type="term" value="C:cytosol"/>
    <property type="evidence" value="ECO:0007669"/>
    <property type="project" value="TreeGrafter"/>
</dbReference>
<dbReference type="GO" id="GO:0042593">
    <property type="term" value="P:glucose homeostasis"/>
    <property type="evidence" value="ECO:0007669"/>
    <property type="project" value="TreeGrafter"/>
</dbReference>
<dbReference type="GO" id="GO:0070095">
    <property type="term" value="F:fructose-6-phosphate binding"/>
    <property type="evidence" value="ECO:0007669"/>
    <property type="project" value="TreeGrafter"/>
</dbReference>
<reference evidence="3" key="1">
    <citation type="submission" date="2025-08" db="UniProtKB">
        <authorList>
            <consortium name="RefSeq"/>
        </authorList>
    </citation>
    <scope>IDENTIFICATION</scope>
    <source>
        <tissue evidence="3">Blood</tissue>
    </source>
</reference>
<dbReference type="InterPro" id="IPR001347">
    <property type="entry name" value="SIS_dom"/>
</dbReference>
<dbReference type="GeneID" id="111139292"/>
<sequence>MPGTKRFQHVIETPEPGKWELSGYEAALPITEKSNPLSQDLDKADAEQIVRLLGQCDAEIFQEEGRVMPTDQRPYSESILTTMIQVAGKVQEVLKEPERGLVVLSGGGNSGRMAFLMSVSFNQLMKGLGQKPLYTYLIAGGDSLWWHLGRGQKTVPCTGLKN</sequence>
<dbReference type="GO" id="GO:0004857">
    <property type="term" value="F:enzyme inhibitor activity"/>
    <property type="evidence" value="ECO:0007669"/>
    <property type="project" value="TreeGrafter"/>
</dbReference>
<dbReference type="RefSeq" id="XP_022347239.1">
    <property type="nucleotide sequence ID" value="XM_022491531.1"/>
</dbReference>
<gene>
    <name evidence="3" type="primary">LOC111139292</name>
</gene>
<accession>A0A2Y9IJ18</accession>
<protein>
    <submittedName>
        <fullName evidence="3">Glucokinase regulatory protein-like</fullName>
    </submittedName>
</protein>
<dbReference type="PANTHER" id="PTHR10088:SF4">
    <property type="entry name" value="GLUCOKINASE REGULATORY PROTEIN"/>
    <property type="match status" value="1"/>
</dbReference>
<evidence type="ECO:0000313" key="2">
    <source>
        <dbReference type="Proteomes" id="UP000248482"/>
    </source>
</evidence>
<dbReference type="STRING" id="391180.A0A2Y9IJ18"/>
<dbReference type="InterPro" id="IPR040190">
    <property type="entry name" value="MURQ/GCKR"/>
</dbReference>